<reference evidence="3" key="1">
    <citation type="submission" date="2025-08" db="UniProtKB">
        <authorList>
            <consortium name="RefSeq"/>
        </authorList>
    </citation>
    <scope>IDENTIFICATION</scope>
    <source>
        <tissue evidence="3">Whole organism</tissue>
    </source>
</reference>
<organism evidence="2 3">
    <name type="scientific">Hyalella azteca</name>
    <name type="common">Amphipod</name>
    <dbReference type="NCBI Taxonomy" id="294128"/>
    <lineage>
        <taxon>Eukaryota</taxon>
        <taxon>Metazoa</taxon>
        <taxon>Ecdysozoa</taxon>
        <taxon>Arthropoda</taxon>
        <taxon>Crustacea</taxon>
        <taxon>Multicrustacea</taxon>
        <taxon>Malacostraca</taxon>
        <taxon>Eumalacostraca</taxon>
        <taxon>Peracarida</taxon>
        <taxon>Amphipoda</taxon>
        <taxon>Senticaudata</taxon>
        <taxon>Talitrida</taxon>
        <taxon>Talitroidea</taxon>
        <taxon>Hyalellidae</taxon>
        <taxon>Hyalella</taxon>
    </lineage>
</organism>
<evidence type="ECO:0000313" key="3">
    <source>
        <dbReference type="RefSeq" id="XP_018020086.1"/>
    </source>
</evidence>
<gene>
    <name evidence="3" type="primary">LOC108676515</name>
</gene>
<name>A0A8B7P4T4_HYAAZ</name>
<dbReference type="AlphaFoldDB" id="A0A8B7P4T4"/>
<protein>
    <submittedName>
        <fullName evidence="3">Uncharacterized protein LOC108676515</fullName>
    </submittedName>
</protein>
<feature type="chain" id="PRO_5034190630" evidence="1">
    <location>
        <begin position="19"/>
        <end position="209"/>
    </location>
</feature>
<dbReference type="OrthoDB" id="6402197at2759"/>
<proteinExistence type="predicted"/>
<evidence type="ECO:0000256" key="1">
    <source>
        <dbReference type="SAM" id="SignalP"/>
    </source>
</evidence>
<keyword evidence="1" id="KW-0732">Signal</keyword>
<dbReference type="RefSeq" id="XP_018020086.1">
    <property type="nucleotide sequence ID" value="XM_018164597.1"/>
</dbReference>
<feature type="signal peptide" evidence="1">
    <location>
        <begin position="1"/>
        <end position="18"/>
    </location>
</feature>
<dbReference type="GeneID" id="108676515"/>
<accession>A0A8B7P4T4</accession>
<dbReference type="KEGG" id="hazt:108676515"/>
<keyword evidence="2" id="KW-1185">Reference proteome</keyword>
<dbReference type="Proteomes" id="UP000694843">
    <property type="component" value="Unplaced"/>
</dbReference>
<sequence>MLRVAAVTLSLLATLTSAEIYGGFLSSCPAGAGVTDPYVMTQQFWNDLTANPASGLLIAYDGTSEDDKMRCQSVNLFVDYRNITLQLVGKNATGGQVSYGGKGVSSSIDGVFQLNRVTQPPLTPFPAYVLGSPSTGKTSVYLAYVSPTEIVIRTCRAVFLNTLHSLYVFSSLPNALGKLNSTTCLLNTVKSLPNNGGFNLKPTNLTTCG</sequence>
<evidence type="ECO:0000313" key="2">
    <source>
        <dbReference type="Proteomes" id="UP000694843"/>
    </source>
</evidence>